<feature type="domain" description="Reverse transcriptase" evidence="2">
    <location>
        <begin position="15"/>
        <end position="116"/>
    </location>
</feature>
<evidence type="ECO:0000256" key="1">
    <source>
        <dbReference type="SAM" id="Phobius"/>
    </source>
</evidence>
<dbReference type="EMBL" id="JACGWJ010000013">
    <property type="protein sequence ID" value="KAL0378628.1"/>
    <property type="molecule type" value="Genomic_DNA"/>
</dbReference>
<dbReference type="PANTHER" id="PTHR33116:SF86">
    <property type="entry name" value="REVERSE TRANSCRIPTASE DOMAIN-CONTAINING PROTEIN"/>
    <property type="match status" value="1"/>
</dbReference>
<comment type="caution">
    <text evidence="3">The sequence shown here is derived from an EMBL/GenBank/DDBJ whole genome shotgun (WGS) entry which is preliminary data.</text>
</comment>
<dbReference type="PANTHER" id="PTHR33116">
    <property type="entry name" value="REVERSE TRANSCRIPTASE ZINC-BINDING DOMAIN-CONTAINING PROTEIN-RELATED-RELATED"/>
    <property type="match status" value="1"/>
</dbReference>
<evidence type="ECO:0000259" key="2">
    <source>
        <dbReference type="Pfam" id="PF00078"/>
    </source>
</evidence>
<accession>A0AAW2RF61</accession>
<protein>
    <recommendedName>
        <fullName evidence="2">Reverse transcriptase domain-containing protein</fullName>
    </recommendedName>
</protein>
<organism evidence="3">
    <name type="scientific">Sesamum radiatum</name>
    <name type="common">Black benniseed</name>
    <dbReference type="NCBI Taxonomy" id="300843"/>
    <lineage>
        <taxon>Eukaryota</taxon>
        <taxon>Viridiplantae</taxon>
        <taxon>Streptophyta</taxon>
        <taxon>Embryophyta</taxon>
        <taxon>Tracheophyta</taxon>
        <taxon>Spermatophyta</taxon>
        <taxon>Magnoliopsida</taxon>
        <taxon>eudicotyledons</taxon>
        <taxon>Gunneridae</taxon>
        <taxon>Pentapetalae</taxon>
        <taxon>asterids</taxon>
        <taxon>lamiids</taxon>
        <taxon>Lamiales</taxon>
        <taxon>Pedaliaceae</taxon>
        <taxon>Sesamum</taxon>
    </lineage>
</organism>
<dbReference type="InterPro" id="IPR000477">
    <property type="entry name" value="RT_dom"/>
</dbReference>
<keyword evidence="1" id="KW-1133">Transmembrane helix</keyword>
<proteinExistence type="predicted"/>
<evidence type="ECO:0000313" key="3">
    <source>
        <dbReference type="EMBL" id="KAL0378628.1"/>
    </source>
</evidence>
<dbReference type="AlphaFoldDB" id="A0AAW2RF61"/>
<reference evidence="3" key="1">
    <citation type="submission" date="2020-06" db="EMBL/GenBank/DDBJ databases">
        <authorList>
            <person name="Li T."/>
            <person name="Hu X."/>
            <person name="Zhang T."/>
            <person name="Song X."/>
            <person name="Zhang H."/>
            <person name="Dai N."/>
            <person name="Sheng W."/>
            <person name="Hou X."/>
            <person name="Wei L."/>
        </authorList>
    </citation>
    <scope>NUCLEOTIDE SEQUENCE</scope>
    <source>
        <strain evidence="3">G02</strain>
        <tissue evidence="3">Leaf</tissue>
    </source>
</reference>
<name>A0AAW2RF61_SESRA</name>
<gene>
    <name evidence="3" type="ORF">Sradi_3168300</name>
</gene>
<feature type="transmembrane region" description="Helical" evidence="1">
    <location>
        <begin position="174"/>
        <end position="197"/>
    </location>
</feature>
<keyword evidence="1" id="KW-0472">Membrane</keyword>
<keyword evidence="1" id="KW-0812">Transmembrane</keyword>
<dbReference type="Pfam" id="PF00078">
    <property type="entry name" value="RVT_1"/>
    <property type="match status" value="1"/>
</dbReference>
<reference evidence="3" key="2">
    <citation type="journal article" date="2024" name="Plant">
        <title>Genomic evolution and insights into agronomic trait innovations of Sesamum species.</title>
        <authorList>
            <person name="Miao H."/>
            <person name="Wang L."/>
            <person name="Qu L."/>
            <person name="Liu H."/>
            <person name="Sun Y."/>
            <person name="Le M."/>
            <person name="Wang Q."/>
            <person name="Wei S."/>
            <person name="Zheng Y."/>
            <person name="Lin W."/>
            <person name="Duan Y."/>
            <person name="Cao H."/>
            <person name="Xiong S."/>
            <person name="Wang X."/>
            <person name="Wei L."/>
            <person name="Li C."/>
            <person name="Ma Q."/>
            <person name="Ju M."/>
            <person name="Zhao R."/>
            <person name="Li G."/>
            <person name="Mu C."/>
            <person name="Tian Q."/>
            <person name="Mei H."/>
            <person name="Zhang T."/>
            <person name="Gao T."/>
            <person name="Zhang H."/>
        </authorList>
    </citation>
    <scope>NUCLEOTIDE SEQUENCE</scope>
    <source>
        <strain evidence="3">G02</strain>
    </source>
</reference>
<sequence length="244" mass="27422">MGAFWSKIWIFSSRERSSQGDSLSPYISLSCGEVLSHLISRAEESGDIWGVAVSRRGPRVSHLLFVDDTLIFCQASLAAFQCVEQLLDQFKKASGLTVNLEKSSVVFSHNTSIDLREMLARVLGVQVVDRYEKYLGLPAATGRSKKVVFQNLIHKVWTKLESWKCKNLSQAGKVVLLKSVVQAILVFMMSCFLIPAATCRILESLMAEFLWHNKGVKKIHCLAWDNVCVRREEGGLGLRKVVRF</sequence>